<dbReference type="GO" id="GO:0005886">
    <property type="term" value="C:plasma membrane"/>
    <property type="evidence" value="ECO:0007669"/>
    <property type="project" value="UniProtKB-SubCell"/>
</dbReference>
<feature type="transmembrane region" description="Helical" evidence="6">
    <location>
        <begin position="305"/>
        <end position="328"/>
    </location>
</feature>
<evidence type="ECO:0000256" key="3">
    <source>
        <dbReference type="ARBA" id="ARBA00022692"/>
    </source>
</evidence>
<protein>
    <submittedName>
        <fullName evidence="8">Sugar phosphate permease</fullName>
    </submittedName>
</protein>
<dbReference type="InterPro" id="IPR011701">
    <property type="entry name" value="MFS"/>
</dbReference>
<feature type="transmembrane region" description="Helical" evidence="6">
    <location>
        <begin position="73"/>
        <end position="89"/>
    </location>
</feature>
<dbReference type="PANTHER" id="PTHR11662:SF399">
    <property type="entry name" value="FI19708P1-RELATED"/>
    <property type="match status" value="1"/>
</dbReference>
<reference evidence="8 9" key="1">
    <citation type="submission" date="2016-10" db="EMBL/GenBank/DDBJ databases">
        <authorList>
            <person name="de Groot N.N."/>
        </authorList>
    </citation>
    <scope>NUCLEOTIDE SEQUENCE [LARGE SCALE GENOMIC DNA]</scope>
    <source>
        <strain evidence="8 9">DSM 16981</strain>
    </source>
</reference>
<keyword evidence="3 6" id="KW-0812">Transmembrane</keyword>
<proteinExistence type="predicted"/>
<evidence type="ECO:0000256" key="1">
    <source>
        <dbReference type="ARBA" id="ARBA00004651"/>
    </source>
</evidence>
<evidence type="ECO:0000256" key="4">
    <source>
        <dbReference type="ARBA" id="ARBA00022989"/>
    </source>
</evidence>
<evidence type="ECO:0000256" key="6">
    <source>
        <dbReference type="SAM" id="Phobius"/>
    </source>
</evidence>
<feature type="transmembrane region" description="Helical" evidence="6">
    <location>
        <begin position="369"/>
        <end position="391"/>
    </location>
</feature>
<feature type="transmembrane region" description="Helical" evidence="6">
    <location>
        <begin position="95"/>
        <end position="114"/>
    </location>
</feature>
<accession>A0A1G9STR2</accession>
<evidence type="ECO:0000313" key="9">
    <source>
        <dbReference type="Proteomes" id="UP000199309"/>
    </source>
</evidence>
<dbReference type="PROSITE" id="PS50850">
    <property type="entry name" value="MFS"/>
    <property type="match status" value="1"/>
</dbReference>
<evidence type="ECO:0000313" key="8">
    <source>
        <dbReference type="EMBL" id="SDM38754.1"/>
    </source>
</evidence>
<evidence type="ECO:0000259" key="7">
    <source>
        <dbReference type="PROSITE" id="PS50850"/>
    </source>
</evidence>
<dbReference type="EMBL" id="FNHQ01000006">
    <property type="protein sequence ID" value="SDM38754.1"/>
    <property type="molecule type" value="Genomic_DNA"/>
</dbReference>
<keyword evidence="4 6" id="KW-1133">Transmembrane helix</keyword>
<feature type="transmembrane region" description="Helical" evidence="6">
    <location>
        <begin position="163"/>
        <end position="181"/>
    </location>
</feature>
<dbReference type="Proteomes" id="UP000199309">
    <property type="component" value="Unassembled WGS sequence"/>
</dbReference>
<dbReference type="STRING" id="349095.SAMN05660299_00774"/>
<evidence type="ECO:0000256" key="2">
    <source>
        <dbReference type="ARBA" id="ARBA00022448"/>
    </source>
</evidence>
<keyword evidence="5 6" id="KW-0472">Membrane</keyword>
<dbReference type="SUPFAM" id="SSF103473">
    <property type="entry name" value="MFS general substrate transporter"/>
    <property type="match status" value="1"/>
</dbReference>
<feature type="transmembrane region" description="Helical" evidence="6">
    <location>
        <begin position="340"/>
        <end position="363"/>
    </location>
</feature>
<dbReference type="InterPro" id="IPR020846">
    <property type="entry name" value="MFS_dom"/>
</dbReference>
<feature type="transmembrane region" description="Helical" evidence="6">
    <location>
        <begin position="248"/>
        <end position="268"/>
    </location>
</feature>
<feature type="transmembrane region" description="Helical" evidence="6">
    <location>
        <begin position="280"/>
        <end position="299"/>
    </location>
</feature>
<dbReference type="GO" id="GO:0022857">
    <property type="term" value="F:transmembrane transporter activity"/>
    <property type="evidence" value="ECO:0007669"/>
    <property type="project" value="InterPro"/>
</dbReference>
<feature type="transmembrane region" description="Helical" evidence="6">
    <location>
        <begin position="214"/>
        <end position="236"/>
    </location>
</feature>
<dbReference type="OrthoDB" id="6360at2"/>
<sequence>MQNKWLRIAGTLCLGLFVAYIDRTNLSVALPSLSADLGIDGAVKSLVLTMFLIGYFFANIFGGILTRGREPKTIVILMVLIWSLATFLTGFIQSIAILLAFRFILGITEGVYWPQQSRFARSWFSPNELTRANSIIQYYGQFMALALGFIILTPIYDAFGWKILFYITGGVGLLFIVPLYIKMLGKNKDAPYKEEPIEDGNKAKLTLASFGGKSFFLVIFTYITQGMLFWGITLWIPMVVKSLGYDGMAQGIASACPYLMAVVLAVPISYISDKTGKRSLIAALGLIIPGLLLVTLPLIEAPVFKMALITIAMGYYASSFTPNIWSIIQKTVEPHAVGPASGIVNGLGAGGGGTIAGFLVGYMQAVTGTYIAGFVVLGILVILGGVSLITYGKIKNRKAEVI</sequence>
<keyword evidence="2" id="KW-0813">Transport</keyword>
<feature type="domain" description="Major facilitator superfamily (MFS) profile" evidence="7">
    <location>
        <begin position="8"/>
        <end position="396"/>
    </location>
</feature>
<gene>
    <name evidence="8" type="ORF">SAMN05660299_00774</name>
</gene>
<keyword evidence="9" id="KW-1185">Reference proteome</keyword>
<comment type="subcellular location">
    <subcellularLocation>
        <location evidence="1">Cell membrane</location>
        <topology evidence="1">Multi-pass membrane protein</topology>
    </subcellularLocation>
</comment>
<dbReference type="InterPro" id="IPR050382">
    <property type="entry name" value="MFS_Na/Anion_cotransporter"/>
</dbReference>
<dbReference type="Gene3D" id="1.20.1250.20">
    <property type="entry name" value="MFS general substrate transporter like domains"/>
    <property type="match status" value="2"/>
</dbReference>
<feature type="transmembrane region" description="Helical" evidence="6">
    <location>
        <begin position="135"/>
        <end position="157"/>
    </location>
</feature>
<dbReference type="AlphaFoldDB" id="A0A1G9STR2"/>
<dbReference type="PANTHER" id="PTHR11662">
    <property type="entry name" value="SOLUTE CARRIER FAMILY 17"/>
    <property type="match status" value="1"/>
</dbReference>
<feature type="transmembrane region" description="Helical" evidence="6">
    <location>
        <begin position="45"/>
        <end position="66"/>
    </location>
</feature>
<dbReference type="InterPro" id="IPR036259">
    <property type="entry name" value="MFS_trans_sf"/>
</dbReference>
<name>A0A1G9STR2_9FIRM</name>
<dbReference type="Pfam" id="PF07690">
    <property type="entry name" value="MFS_1"/>
    <property type="match status" value="1"/>
</dbReference>
<dbReference type="RefSeq" id="WP_091648321.1">
    <property type="nucleotide sequence ID" value="NZ_FNHQ01000006.1"/>
</dbReference>
<evidence type="ECO:0000256" key="5">
    <source>
        <dbReference type="ARBA" id="ARBA00023136"/>
    </source>
</evidence>
<organism evidence="8 9">
    <name type="scientific">Megasphaera paucivorans</name>
    <dbReference type="NCBI Taxonomy" id="349095"/>
    <lineage>
        <taxon>Bacteria</taxon>
        <taxon>Bacillati</taxon>
        <taxon>Bacillota</taxon>
        <taxon>Negativicutes</taxon>
        <taxon>Veillonellales</taxon>
        <taxon>Veillonellaceae</taxon>
        <taxon>Megasphaera</taxon>
    </lineage>
</organism>